<dbReference type="PANTHER" id="PTHR38926:SF72">
    <property type="entry name" value="IM:7136021-RELATED"/>
    <property type="match status" value="1"/>
</dbReference>
<dbReference type="InterPro" id="IPR032675">
    <property type="entry name" value="LRR_dom_sf"/>
</dbReference>
<dbReference type="InterPro" id="IPR036047">
    <property type="entry name" value="F-box-like_dom_sf"/>
</dbReference>
<protein>
    <recommendedName>
        <fullName evidence="1">F-box domain-containing protein</fullName>
    </recommendedName>
</protein>
<accession>A0ABD1D5K5</accession>
<dbReference type="PROSITE" id="PS50181">
    <property type="entry name" value="FBOX"/>
    <property type="match status" value="1"/>
</dbReference>
<dbReference type="EMBL" id="JBEHCU010007388">
    <property type="protein sequence ID" value="KAL1394911.1"/>
    <property type="molecule type" value="Genomic_DNA"/>
</dbReference>
<dbReference type="SMART" id="SM00256">
    <property type="entry name" value="FBOX"/>
    <property type="match status" value="1"/>
</dbReference>
<proteinExistence type="predicted"/>
<organism evidence="2 3">
    <name type="scientific">Culex pipiens pipiens</name>
    <name type="common">Northern house mosquito</name>
    <dbReference type="NCBI Taxonomy" id="38569"/>
    <lineage>
        <taxon>Eukaryota</taxon>
        <taxon>Metazoa</taxon>
        <taxon>Ecdysozoa</taxon>
        <taxon>Arthropoda</taxon>
        <taxon>Hexapoda</taxon>
        <taxon>Insecta</taxon>
        <taxon>Pterygota</taxon>
        <taxon>Neoptera</taxon>
        <taxon>Endopterygota</taxon>
        <taxon>Diptera</taxon>
        <taxon>Nematocera</taxon>
        <taxon>Culicoidea</taxon>
        <taxon>Culicidae</taxon>
        <taxon>Culicinae</taxon>
        <taxon>Culicini</taxon>
        <taxon>Culex</taxon>
        <taxon>Culex</taxon>
    </lineage>
</organism>
<comment type="caution">
    <text evidence="2">The sequence shown here is derived from an EMBL/GenBank/DDBJ whole genome shotgun (WGS) entry which is preliminary data.</text>
</comment>
<reference evidence="2 3" key="1">
    <citation type="submission" date="2024-05" db="EMBL/GenBank/DDBJ databases">
        <title>Culex pipiens pipiens assembly and annotation.</title>
        <authorList>
            <person name="Alout H."/>
            <person name="Durand T."/>
        </authorList>
    </citation>
    <scope>NUCLEOTIDE SEQUENCE [LARGE SCALE GENOMIC DNA]</scope>
    <source>
        <strain evidence="2">HA-2024</strain>
        <tissue evidence="2">Whole body</tissue>
    </source>
</reference>
<gene>
    <name evidence="2" type="ORF">pipiens_011610</name>
</gene>
<name>A0ABD1D5K5_CULPP</name>
<dbReference type="CDD" id="cd09917">
    <property type="entry name" value="F-box_SF"/>
    <property type="match status" value="1"/>
</dbReference>
<evidence type="ECO:0000313" key="2">
    <source>
        <dbReference type="EMBL" id="KAL1394911.1"/>
    </source>
</evidence>
<dbReference type="AlphaFoldDB" id="A0ABD1D5K5"/>
<dbReference type="InterPro" id="IPR001810">
    <property type="entry name" value="F-box_dom"/>
</dbReference>
<dbReference type="SUPFAM" id="SSF81383">
    <property type="entry name" value="F-box domain"/>
    <property type="match status" value="1"/>
</dbReference>
<dbReference type="Gene3D" id="1.20.1280.50">
    <property type="match status" value="1"/>
</dbReference>
<dbReference type="Gene3D" id="3.80.10.10">
    <property type="entry name" value="Ribonuclease Inhibitor"/>
    <property type="match status" value="1"/>
</dbReference>
<evidence type="ECO:0000259" key="1">
    <source>
        <dbReference type="PROSITE" id="PS50181"/>
    </source>
</evidence>
<dbReference type="PANTHER" id="PTHR38926">
    <property type="entry name" value="F-BOX DOMAIN CONTAINING PROTEIN, EXPRESSED"/>
    <property type="match status" value="1"/>
</dbReference>
<keyword evidence="3" id="KW-1185">Reference proteome</keyword>
<sequence length="410" mass="46816">METENQILHEASSYLPSEVWEKIFLYLPTDQLGSIRQTCHYFKNVVRHCRALRDRIHLHFPKHQVLKKGYTPHSAPPASTAFIMHTTIEDTGLWWSPMGVMITELVLVACEFPLDLLRLTPKLKTLTLRDVKLRCSGPLEVNFELRELVKLAVEVGREGDLAVLIVLEQIITGLKVLEWIGKISRSSHLHGLVKLVASAQDTLDELVFHPHSSIIVALLQLKLPKLKRITFKAEYFGQKNFLDEPEIAEFVRAHPTIEELKMDNKPACNKVLSQIGHVLPQLKRFDMQVLFANEQNAMASLTMLHLQSLNLTNLLGKWLQFDSNCVGNLPSLKELHLTGVQVQGEGLERFLHQSTNLEYLSIKQSRFERWSQLPALALHLKSLVKLELDNIVFTINDQCPLKLRMIFQGA</sequence>
<evidence type="ECO:0000313" key="3">
    <source>
        <dbReference type="Proteomes" id="UP001562425"/>
    </source>
</evidence>
<dbReference type="SUPFAM" id="SSF52047">
    <property type="entry name" value="RNI-like"/>
    <property type="match status" value="1"/>
</dbReference>
<dbReference type="Pfam" id="PF00646">
    <property type="entry name" value="F-box"/>
    <property type="match status" value="1"/>
</dbReference>
<feature type="domain" description="F-box" evidence="1">
    <location>
        <begin position="9"/>
        <end position="56"/>
    </location>
</feature>
<dbReference type="Proteomes" id="UP001562425">
    <property type="component" value="Unassembled WGS sequence"/>
</dbReference>